<accession>A0ABM9B264</accession>
<organism evidence="2 3">
    <name type="scientific">Neolewinella maritima</name>
    <dbReference type="NCBI Taxonomy" id="1383882"/>
    <lineage>
        <taxon>Bacteria</taxon>
        <taxon>Pseudomonadati</taxon>
        <taxon>Bacteroidota</taxon>
        <taxon>Saprospiria</taxon>
        <taxon>Saprospirales</taxon>
        <taxon>Lewinellaceae</taxon>
        <taxon>Neolewinella</taxon>
    </lineage>
</organism>
<dbReference type="Proteomes" id="UP000837803">
    <property type="component" value="Unassembled WGS sequence"/>
</dbReference>
<feature type="domain" description="Trigger factor ribosome-binding bacterial" evidence="1">
    <location>
        <begin position="3"/>
        <end position="150"/>
    </location>
</feature>
<protein>
    <submittedName>
        <fullName evidence="2">Trigger factor</fullName>
        <ecNumber evidence="2">5.2.1.8</ecNumber>
    </submittedName>
</protein>
<reference evidence="2" key="1">
    <citation type="submission" date="2021-12" db="EMBL/GenBank/DDBJ databases">
        <authorList>
            <person name="Rodrigo-Torres L."/>
            <person name="Arahal R. D."/>
            <person name="Lucena T."/>
        </authorList>
    </citation>
    <scope>NUCLEOTIDE SEQUENCE</scope>
    <source>
        <strain evidence="2">CECT 8419</strain>
    </source>
</reference>
<dbReference type="EC" id="5.2.1.8" evidence="2"/>
<dbReference type="PANTHER" id="PTHR30560">
    <property type="entry name" value="TRIGGER FACTOR CHAPERONE AND PEPTIDYL-PROLYL CIS/TRANS ISOMERASE"/>
    <property type="match status" value="1"/>
</dbReference>
<proteinExistence type="predicted"/>
<dbReference type="SUPFAM" id="SSF102735">
    <property type="entry name" value="Trigger factor ribosome-binding domain"/>
    <property type="match status" value="1"/>
</dbReference>
<dbReference type="InterPro" id="IPR008881">
    <property type="entry name" value="Trigger_fac_ribosome-bd_bac"/>
</dbReference>
<sequence>MAEVTYEKTGPVTGRIQLAFSKEELSKHLNEELKKESKRVSIKGFRKGKVPMSALRKLMGNQVFGPMLDRTIQEELFGYIEEHDIKLIFSPVPDEEEKVEMISATNIKDLKLSYDLGLEPDFELQLPEQAFTKYVLDTNKEFIDEQVESLRKQRGTTEDVEEGTIGENDILKVTIQEVDGPISNETSLYVDSLSDTVKEQLLEQPIGTSITVEDLTTVEKEGTEASVRKYLLELDSEKDESDNDNEPEDVEIDTVDDFDEAERHEHAVDLKGKSFTITVNKVARLTPAELNEEFFIQFDPQGEVSNEEQLRERLAENASEGFNGQGVSMANFEIQRALVEGNDFEVPTELMRKLSKKEQDSDTEFALFERSVRWMLIRNKIAEQKEIELQYEDVRAEALESLLRMLGGQRPDFLTDEFLDNYIQNMLKDDKQREEMSSNALEKKIMAAVREDVTLEDKPLSVEEFNATIKAFNEANTPAGEEEE</sequence>
<keyword evidence="3" id="KW-1185">Reference proteome</keyword>
<dbReference type="RefSeq" id="WP_238751059.1">
    <property type="nucleotide sequence ID" value="NZ_CAKLPZ010000002.1"/>
</dbReference>
<dbReference type="InterPro" id="IPR036611">
    <property type="entry name" value="Trigger_fac_ribosome-bd_sf"/>
</dbReference>
<evidence type="ECO:0000259" key="1">
    <source>
        <dbReference type="Pfam" id="PF05697"/>
    </source>
</evidence>
<dbReference type="PANTHER" id="PTHR30560:SF3">
    <property type="entry name" value="TRIGGER FACTOR-LIKE PROTEIN TIG, CHLOROPLASTIC"/>
    <property type="match status" value="1"/>
</dbReference>
<dbReference type="Gene3D" id="1.10.3120.10">
    <property type="entry name" value="Trigger factor, C-terminal domain"/>
    <property type="match status" value="1"/>
</dbReference>
<evidence type="ECO:0000313" key="3">
    <source>
        <dbReference type="Proteomes" id="UP000837803"/>
    </source>
</evidence>
<keyword evidence="2" id="KW-0413">Isomerase</keyword>
<evidence type="ECO:0000313" key="2">
    <source>
        <dbReference type="EMBL" id="CAH1001210.1"/>
    </source>
</evidence>
<dbReference type="Gene3D" id="3.30.70.1050">
    <property type="entry name" value="Trigger factor ribosome-binding domain"/>
    <property type="match status" value="1"/>
</dbReference>
<dbReference type="InterPro" id="IPR005215">
    <property type="entry name" value="Trig_fac"/>
</dbReference>
<dbReference type="InterPro" id="IPR037041">
    <property type="entry name" value="Trigger_fac_C_sf"/>
</dbReference>
<gene>
    <name evidence="2" type="primary">tig</name>
    <name evidence="2" type="ORF">LEM8419_02108</name>
</gene>
<name>A0ABM9B264_9BACT</name>
<dbReference type="EMBL" id="CAKLPZ010000002">
    <property type="protein sequence ID" value="CAH1001210.1"/>
    <property type="molecule type" value="Genomic_DNA"/>
</dbReference>
<dbReference type="GO" id="GO:0003755">
    <property type="term" value="F:peptidyl-prolyl cis-trans isomerase activity"/>
    <property type="evidence" value="ECO:0007669"/>
    <property type="project" value="UniProtKB-EC"/>
</dbReference>
<comment type="caution">
    <text evidence="2">The sequence shown here is derived from an EMBL/GenBank/DDBJ whole genome shotgun (WGS) entry which is preliminary data.</text>
</comment>
<dbReference type="Pfam" id="PF05697">
    <property type="entry name" value="Trigger_N"/>
    <property type="match status" value="1"/>
</dbReference>
<dbReference type="InterPro" id="IPR027304">
    <property type="entry name" value="Trigger_fact/SurA_dom_sf"/>
</dbReference>
<dbReference type="SUPFAM" id="SSF109998">
    <property type="entry name" value="Triger factor/SurA peptide-binding domain-like"/>
    <property type="match status" value="1"/>
</dbReference>